<feature type="chain" id="PRO_5040903055" description="GPI anchored protein" evidence="2">
    <location>
        <begin position="21"/>
        <end position="443"/>
    </location>
</feature>
<organism evidence="3 4">
    <name type="scientific">Penicillium canariense</name>
    <dbReference type="NCBI Taxonomy" id="189055"/>
    <lineage>
        <taxon>Eukaryota</taxon>
        <taxon>Fungi</taxon>
        <taxon>Dikarya</taxon>
        <taxon>Ascomycota</taxon>
        <taxon>Pezizomycotina</taxon>
        <taxon>Eurotiomycetes</taxon>
        <taxon>Eurotiomycetidae</taxon>
        <taxon>Eurotiales</taxon>
        <taxon>Aspergillaceae</taxon>
        <taxon>Penicillium</taxon>
    </lineage>
</organism>
<gene>
    <name evidence="3" type="ORF">N7482_007486</name>
</gene>
<keyword evidence="4" id="KW-1185">Reference proteome</keyword>
<evidence type="ECO:0000313" key="4">
    <source>
        <dbReference type="Proteomes" id="UP001149163"/>
    </source>
</evidence>
<sequence length="443" mass="45561">MRLLPAFSVYSLVLASTAVGHESTDSDNFDSILRRNAEIESQLADGPAQGVRKMTDDEGEKFFLEYWQFGEEQGGLPERNLGEANATSHTPNFDIAADQHDNNEEMGIDFSPARFLARSHALEPSFEAESRRRGRLLESRDFKCPTGTNACTSINRSDRCCSTGDTCIIVTNTGSGDVGCCPSGQTCSGTIGSCQVGYSTCSQALGGGCCIPGYECVQGGCAYISVVTVTIDSTVTISTVTHTTSQQTSDSTHSSSSSSTSSSSSSSSTSSSSSSSSSSSKSSLSKSTSTDSPTPPARGTSVTTATHSVTHQVSGCPTGFYACSAVYQGGCCQTGRNCDTTSCPTTSSTTFVSDGRTIVVPVTTESSGSSRTGGKCANGWFSCADTVGGGCCPSGYACGSSFCAATGTATTTVAKELATSNEAGVNGIGTMLIVSLVCLGWIL</sequence>
<dbReference type="PANTHER" id="PTHR39599">
    <property type="entry name" value="GPI-ANCHORED PROTEIN (EUROFUNG)-RELATED-RELATED"/>
    <property type="match status" value="1"/>
</dbReference>
<comment type="caution">
    <text evidence="3">The sequence shown here is derived from an EMBL/GenBank/DDBJ whole genome shotgun (WGS) entry which is preliminary data.</text>
</comment>
<dbReference type="OrthoDB" id="434783at2759"/>
<evidence type="ECO:0000313" key="3">
    <source>
        <dbReference type="EMBL" id="KAJ5160482.1"/>
    </source>
</evidence>
<evidence type="ECO:0008006" key="5">
    <source>
        <dbReference type="Google" id="ProtNLM"/>
    </source>
</evidence>
<protein>
    <recommendedName>
        <fullName evidence="5">GPI anchored protein</fullName>
    </recommendedName>
</protein>
<reference evidence="3" key="2">
    <citation type="journal article" date="2023" name="IMA Fungus">
        <title>Comparative genomic study of the Penicillium genus elucidates a diverse pangenome and 15 lateral gene transfer events.</title>
        <authorList>
            <person name="Petersen C."/>
            <person name="Sorensen T."/>
            <person name="Nielsen M.R."/>
            <person name="Sondergaard T.E."/>
            <person name="Sorensen J.L."/>
            <person name="Fitzpatrick D.A."/>
            <person name="Frisvad J.C."/>
            <person name="Nielsen K.L."/>
        </authorList>
    </citation>
    <scope>NUCLEOTIDE SEQUENCE</scope>
    <source>
        <strain evidence="3">IBT 26290</strain>
    </source>
</reference>
<feature type="signal peptide" evidence="2">
    <location>
        <begin position="1"/>
        <end position="20"/>
    </location>
</feature>
<name>A0A9W9HZS4_9EURO</name>
<accession>A0A9W9HZS4</accession>
<dbReference type="Proteomes" id="UP001149163">
    <property type="component" value="Unassembled WGS sequence"/>
</dbReference>
<evidence type="ECO:0000256" key="2">
    <source>
        <dbReference type="SAM" id="SignalP"/>
    </source>
</evidence>
<dbReference type="RefSeq" id="XP_056542040.1">
    <property type="nucleotide sequence ID" value="XM_056689611.1"/>
</dbReference>
<evidence type="ECO:0000256" key="1">
    <source>
        <dbReference type="SAM" id="MobiDB-lite"/>
    </source>
</evidence>
<dbReference type="GeneID" id="81428787"/>
<proteinExistence type="predicted"/>
<dbReference type="AlphaFoldDB" id="A0A9W9HZS4"/>
<keyword evidence="2" id="KW-0732">Signal</keyword>
<dbReference type="PANTHER" id="PTHR39599:SF2">
    <property type="entry name" value="ANCHORED PROTEIN, PUTATIVE (AFU_ORTHOLOGUE AFUA_1G09650)-RELATED"/>
    <property type="match status" value="1"/>
</dbReference>
<dbReference type="EMBL" id="JAPQKN010000004">
    <property type="protein sequence ID" value="KAJ5160482.1"/>
    <property type="molecule type" value="Genomic_DNA"/>
</dbReference>
<reference evidence="3" key="1">
    <citation type="submission" date="2022-11" db="EMBL/GenBank/DDBJ databases">
        <authorList>
            <person name="Petersen C."/>
        </authorList>
    </citation>
    <scope>NUCLEOTIDE SEQUENCE</scope>
    <source>
        <strain evidence="3">IBT 26290</strain>
    </source>
</reference>
<feature type="compositionally biased region" description="Low complexity" evidence="1">
    <location>
        <begin position="241"/>
        <end position="292"/>
    </location>
</feature>
<feature type="region of interest" description="Disordered" evidence="1">
    <location>
        <begin position="241"/>
        <end position="304"/>
    </location>
</feature>